<dbReference type="InterPro" id="IPR017972">
    <property type="entry name" value="Cyt_P450_CS"/>
</dbReference>
<dbReference type="GO" id="GO:0005506">
    <property type="term" value="F:iron ion binding"/>
    <property type="evidence" value="ECO:0007669"/>
    <property type="project" value="InterPro"/>
</dbReference>
<dbReference type="InParanoid" id="A0A2R6RY39"/>
<protein>
    <submittedName>
        <fullName evidence="7">Cytochrome P450 76A2 like</fullName>
    </submittedName>
</protein>
<dbReference type="OMA" id="DWELVCN"/>
<evidence type="ECO:0000256" key="3">
    <source>
        <dbReference type="ARBA" id="ARBA00023002"/>
    </source>
</evidence>
<dbReference type="GO" id="GO:0016705">
    <property type="term" value="F:oxidoreductase activity, acting on paired donors, with incorporation or reduction of molecular oxygen"/>
    <property type="evidence" value="ECO:0007669"/>
    <property type="project" value="InterPro"/>
</dbReference>
<dbReference type="EMBL" id="NKQK01000002">
    <property type="protein sequence ID" value="PSS34909.1"/>
    <property type="molecule type" value="Genomic_DNA"/>
</dbReference>
<evidence type="ECO:0000256" key="1">
    <source>
        <dbReference type="ARBA" id="ARBA00010617"/>
    </source>
</evidence>
<dbReference type="PANTHER" id="PTHR47950">
    <property type="entry name" value="CYTOCHROME P450, FAMILY 76, SUBFAMILY C, POLYPEPTIDE 5-RELATED"/>
    <property type="match status" value="1"/>
</dbReference>
<name>A0A2R6RY39_ACTCC</name>
<reference evidence="8" key="2">
    <citation type="journal article" date="2018" name="BMC Genomics">
        <title>A manually annotated Actinidia chinensis var. chinensis (kiwifruit) genome highlights the challenges associated with draft genomes and gene prediction in plants.</title>
        <authorList>
            <person name="Pilkington S.M."/>
            <person name="Crowhurst R."/>
            <person name="Hilario E."/>
            <person name="Nardozza S."/>
            <person name="Fraser L."/>
            <person name="Peng Y."/>
            <person name="Gunaseelan K."/>
            <person name="Simpson R."/>
            <person name="Tahir J."/>
            <person name="Deroles S.C."/>
            <person name="Templeton K."/>
            <person name="Luo Z."/>
            <person name="Davy M."/>
            <person name="Cheng C."/>
            <person name="McNeilage M."/>
            <person name="Scaglione D."/>
            <person name="Liu Y."/>
            <person name="Zhang Q."/>
            <person name="Datson P."/>
            <person name="De Silva N."/>
            <person name="Gardiner S.E."/>
            <person name="Bassett H."/>
            <person name="Chagne D."/>
            <person name="McCallum J."/>
            <person name="Dzierzon H."/>
            <person name="Deng C."/>
            <person name="Wang Y.Y."/>
            <person name="Barron L."/>
            <person name="Manako K."/>
            <person name="Bowen J."/>
            <person name="Foster T.M."/>
            <person name="Erridge Z.A."/>
            <person name="Tiffin H."/>
            <person name="Waite C.N."/>
            <person name="Davies K.M."/>
            <person name="Grierson E.P."/>
            <person name="Laing W.A."/>
            <person name="Kirk R."/>
            <person name="Chen X."/>
            <person name="Wood M."/>
            <person name="Montefiori M."/>
            <person name="Brummell D.A."/>
            <person name="Schwinn K.E."/>
            <person name="Catanach A."/>
            <person name="Fullerton C."/>
            <person name="Li D."/>
            <person name="Meiyalaghan S."/>
            <person name="Nieuwenhuizen N."/>
            <person name="Read N."/>
            <person name="Prakash R."/>
            <person name="Hunter D."/>
            <person name="Zhang H."/>
            <person name="McKenzie M."/>
            <person name="Knabel M."/>
            <person name="Harris A."/>
            <person name="Allan A.C."/>
            <person name="Gleave A."/>
            <person name="Chen A."/>
            <person name="Janssen B.J."/>
            <person name="Plunkett B."/>
            <person name="Ampomah-Dwamena C."/>
            <person name="Voogd C."/>
            <person name="Leif D."/>
            <person name="Lafferty D."/>
            <person name="Souleyre E.J.F."/>
            <person name="Varkonyi-Gasic E."/>
            <person name="Gambi F."/>
            <person name="Hanley J."/>
            <person name="Yao J.L."/>
            <person name="Cheung J."/>
            <person name="David K.M."/>
            <person name="Warren B."/>
            <person name="Marsh K."/>
            <person name="Snowden K.C."/>
            <person name="Lin-Wang K."/>
            <person name="Brian L."/>
            <person name="Martinez-Sanchez M."/>
            <person name="Wang M."/>
            <person name="Ileperuma N."/>
            <person name="Macnee N."/>
            <person name="Campin R."/>
            <person name="McAtee P."/>
            <person name="Drummond R.S.M."/>
            <person name="Espley R.V."/>
            <person name="Ireland H.S."/>
            <person name="Wu R."/>
            <person name="Atkinson R.G."/>
            <person name="Karunairetnam S."/>
            <person name="Bulley S."/>
            <person name="Chunkath S."/>
            <person name="Hanley Z."/>
            <person name="Storey R."/>
            <person name="Thrimawithana A.H."/>
            <person name="Thomson S."/>
            <person name="David C."/>
            <person name="Testolin R."/>
            <person name="Huang H."/>
            <person name="Hellens R.P."/>
            <person name="Schaffer R.J."/>
        </authorList>
    </citation>
    <scope>NUCLEOTIDE SEQUENCE [LARGE SCALE GENOMIC DNA]</scope>
    <source>
        <strain evidence="8">cv. Red5</strain>
    </source>
</reference>
<comment type="similarity">
    <text evidence="1 6">Belongs to the cytochrome P450 family.</text>
</comment>
<evidence type="ECO:0000313" key="8">
    <source>
        <dbReference type="Proteomes" id="UP000241394"/>
    </source>
</evidence>
<proteinExistence type="inferred from homology"/>
<evidence type="ECO:0000256" key="5">
    <source>
        <dbReference type="PIRSR" id="PIRSR602401-1"/>
    </source>
</evidence>
<dbReference type="GO" id="GO:0020037">
    <property type="term" value="F:heme binding"/>
    <property type="evidence" value="ECO:0007669"/>
    <property type="project" value="InterPro"/>
</dbReference>
<keyword evidence="5 6" id="KW-0349">Heme</keyword>
<dbReference type="Pfam" id="PF00067">
    <property type="entry name" value="p450"/>
    <property type="match status" value="2"/>
</dbReference>
<dbReference type="InterPro" id="IPR001128">
    <property type="entry name" value="Cyt_P450"/>
</dbReference>
<dbReference type="PRINTS" id="PR00463">
    <property type="entry name" value="EP450I"/>
</dbReference>
<dbReference type="AlphaFoldDB" id="A0A2R6RY39"/>
<dbReference type="FunFam" id="1.10.630.10:FF:000163">
    <property type="entry name" value="Geraniol 8-hydroxylase"/>
    <property type="match status" value="1"/>
</dbReference>
<dbReference type="PRINTS" id="PR00385">
    <property type="entry name" value="P450"/>
</dbReference>
<dbReference type="STRING" id="1590841.A0A2R6RY39"/>
<accession>A0A2R6RY39</accession>
<dbReference type="Gene3D" id="1.10.630.10">
    <property type="entry name" value="Cytochrome P450"/>
    <property type="match status" value="2"/>
</dbReference>
<dbReference type="PANTHER" id="PTHR47950:SF15">
    <property type="entry name" value="CYTOCHROME P450"/>
    <property type="match status" value="1"/>
</dbReference>
<evidence type="ECO:0000256" key="4">
    <source>
        <dbReference type="ARBA" id="ARBA00023004"/>
    </source>
</evidence>
<organism evidence="7 8">
    <name type="scientific">Actinidia chinensis var. chinensis</name>
    <name type="common">Chinese soft-hair kiwi</name>
    <dbReference type="NCBI Taxonomy" id="1590841"/>
    <lineage>
        <taxon>Eukaryota</taxon>
        <taxon>Viridiplantae</taxon>
        <taxon>Streptophyta</taxon>
        <taxon>Embryophyta</taxon>
        <taxon>Tracheophyta</taxon>
        <taxon>Spermatophyta</taxon>
        <taxon>Magnoliopsida</taxon>
        <taxon>eudicotyledons</taxon>
        <taxon>Gunneridae</taxon>
        <taxon>Pentapetalae</taxon>
        <taxon>asterids</taxon>
        <taxon>Ericales</taxon>
        <taxon>Actinidiaceae</taxon>
        <taxon>Actinidia</taxon>
    </lineage>
</organism>
<gene>
    <name evidence="7" type="ORF">CEY00_Acc02117</name>
</gene>
<dbReference type="GO" id="GO:0004497">
    <property type="term" value="F:monooxygenase activity"/>
    <property type="evidence" value="ECO:0007669"/>
    <property type="project" value="UniProtKB-KW"/>
</dbReference>
<keyword evidence="4 5" id="KW-0408">Iron</keyword>
<keyword evidence="8" id="KW-1185">Reference proteome</keyword>
<dbReference type="Proteomes" id="UP000241394">
    <property type="component" value="Chromosome LG2"/>
</dbReference>
<feature type="binding site" description="axial binding residue" evidence="5">
    <location>
        <position position="445"/>
    </location>
    <ligand>
        <name>heme</name>
        <dbReference type="ChEBI" id="CHEBI:30413"/>
    </ligand>
    <ligandPart>
        <name>Fe</name>
        <dbReference type="ChEBI" id="CHEBI:18248"/>
    </ligandPart>
</feature>
<dbReference type="FunFam" id="1.10.630.10:FF:000007">
    <property type="entry name" value="Cytochrome P450 76C4"/>
    <property type="match status" value="1"/>
</dbReference>
<keyword evidence="6" id="KW-0503">Monooxygenase</keyword>
<evidence type="ECO:0000313" key="7">
    <source>
        <dbReference type="EMBL" id="PSS34909.1"/>
    </source>
</evidence>
<dbReference type="OrthoDB" id="1055148at2759"/>
<dbReference type="SUPFAM" id="SSF48264">
    <property type="entry name" value="Cytochrome P450"/>
    <property type="match status" value="2"/>
</dbReference>
<dbReference type="CDD" id="cd11073">
    <property type="entry name" value="CYP76-like"/>
    <property type="match status" value="1"/>
</dbReference>
<comment type="cofactor">
    <cofactor evidence="5">
        <name>heme</name>
        <dbReference type="ChEBI" id="CHEBI:30413"/>
    </cofactor>
</comment>
<dbReference type="PROSITE" id="PS00086">
    <property type="entry name" value="CYTOCHROME_P450"/>
    <property type="match status" value="2"/>
</dbReference>
<comment type="caution">
    <text evidence="7">The sequence shown here is derived from an EMBL/GenBank/DDBJ whole genome shotgun (WGS) entry which is preliminary data.</text>
</comment>
<dbReference type="InterPro" id="IPR002401">
    <property type="entry name" value="Cyt_P450_E_grp-I"/>
</dbReference>
<evidence type="ECO:0000256" key="6">
    <source>
        <dbReference type="RuleBase" id="RU000461"/>
    </source>
</evidence>
<keyword evidence="2 5" id="KW-0479">Metal-binding</keyword>
<keyword evidence="3 6" id="KW-0560">Oxidoreductase</keyword>
<dbReference type="InterPro" id="IPR036396">
    <property type="entry name" value="Cyt_P450_sf"/>
</dbReference>
<reference evidence="7 8" key="1">
    <citation type="submission" date="2017-07" db="EMBL/GenBank/DDBJ databases">
        <title>An improved, manually edited Actinidia chinensis var. chinensis (kiwifruit) genome highlights the challenges associated with draft genomes and gene prediction in plants.</title>
        <authorList>
            <person name="Pilkington S."/>
            <person name="Crowhurst R."/>
            <person name="Hilario E."/>
            <person name="Nardozza S."/>
            <person name="Fraser L."/>
            <person name="Peng Y."/>
            <person name="Gunaseelan K."/>
            <person name="Simpson R."/>
            <person name="Tahir J."/>
            <person name="Deroles S."/>
            <person name="Templeton K."/>
            <person name="Luo Z."/>
            <person name="Davy M."/>
            <person name="Cheng C."/>
            <person name="Mcneilage M."/>
            <person name="Scaglione D."/>
            <person name="Liu Y."/>
            <person name="Zhang Q."/>
            <person name="Datson P."/>
            <person name="De Silva N."/>
            <person name="Gardiner S."/>
            <person name="Bassett H."/>
            <person name="Chagne D."/>
            <person name="Mccallum J."/>
            <person name="Dzierzon H."/>
            <person name="Deng C."/>
            <person name="Wang Y.-Y."/>
            <person name="Barron N."/>
            <person name="Manako K."/>
            <person name="Bowen J."/>
            <person name="Foster T."/>
            <person name="Erridge Z."/>
            <person name="Tiffin H."/>
            <person name="Waite C."/>
            <person name="Davies K."/>
            <person name="Grierson E."/>
            <person name="Laing W."/>
            <person name="Kirk R."/>
            <person name="Chen X."/>
            <person name="Wood M."/>
            <person name="Montefiori M."/>
            <person name="Brummell D."/>
            <person name="Schwinn K."/>
            <person name="Catanach A."/>
            <person name="Fullerton C."/>
            <person name="Li D."/>
            <person name="Meiyalaghan S."/>
            <person name="Nieuwenhuizen N."/>
            <person name="Read N."/>
            <person name="Prakash R."/>
            <person name="Hunter D."/>
            <person name="Zhang H."/>
            <person name="Mckenzie M."/>
            <person name="Knabel M."/>
            <person name="Harris A."/>
            <person name="Allan A."/>
            <person name="Chen A."/>
            <person name="Janssen B."/>
            <person name="Plunkett B."/>
            <person name="Dwamena C."/>
            <person name="Voogd C."/>
            <person name="Leif D."/>
            <person name="Lafferty D."/>
            <person name="Souleyre E."/>
            <person name="Varkonyi-Gasic E."/>
            <person name="Gambi F."/>
            <person name="Hanley J."/>
            <person name="Yao J.-L."/>
            <person name="Cheung J."/>
            <person name="David K."/>
            <person name="Warren B."/>
            <person name="Marsh K."/>
            <person name="Snowden K."/>
            <person name="Lin-Wang K."/>
            <person name="Brian L."/>
            <person name="Martinez-Sanchez M."/>
            <person name="Wang M."/>
            <person name="Ileperuma N."/>
            <person name="Macnee N."/>
            <person name="Campin R."/>
            <person name="Mcatee P."/>
            <person name="Drummond R."/>
            <person name="Espley R."/>
            <person name="Ireland H."/>
            <person name="Wu R."/>
            <person name="Atkinson R."/>
            <person name="Karunairetnam S."/>
            <person name="Bulley S."/>
            <person name="Chunkath S."/>
            <person name="Hanley Z."/>
            <person name="Storey R."/>
            <person name="Thrimawithana A."/>
            <person name="Thomson S."/>
            <person name="David C."/>
            <person name="Testolin R."/>
        </authorList>
    </citation>
    <scope>NUCLEOTIDE SEQUENCE [LARGE SCALE GENOMIC DNA]</scope>
    <source>
        <strain evidence="8">cv. Red5</strain>
        <tissue evidence="7">Young leaf</tissue>
    </source>
</reference>
<evidence type="ECO:0000256" key="2">
    <source>
        <dbReference type="ARBA" id="ARBA00022723"/>
    </source>
</evidence>
<dbReference type="Gramene" id="PSS34909">
    <property type="protein sequence ID" value="PSS34909"/>
    <property type="gene ID" value="CEY00_Acc02117"/>
</dbReference>
<sequence>MEGTWNKLTWLSVFLSAAFLLLVRWRKGRNGSTRRQPPGPPGWPVIGNMLDLGAMPHQSLCSLRIKYGPVVWLRLGSVNTMVIQSAKAAAELFKNHDLPFSDRKVPVSFTALDYNQGALSLNNYGPYWRTLRRLYSTQLMVNKRINDTAALRQKCVDNMIKWIEEDARGSLARGGSGEVKISHFLFLMSFSLLGNLMLSRDLLDSQSEEGHEFFGATNKVMEWGGKPNVADFLPFLKWLDPLGIKRNMVRDMGRAMKVIEGFVKERMQERQLGRDKAEQDFLDALLDYRGEGKEEPDKISEPCHIAGSDTTSSTMEWTMAELLRNPNSMRKLKEELDHVIGPNRKVEESDINELPYLQAIVKEAFRLHPAAPLLLPRNAVQDTDYMGYFIPKDTQVFVNVWAIGRDQDSWDDPLSFKPERFLGSNIEYKGQHYELIPFGSGRRICVGYSLAHRVVQLGLATLLHSFDWELVCNVTPENMDMTERMGITEMFLAGSDTTSSTMEWTMAELLRNPNSMRKLKEELDHVIGPNRKVEESDINELPYLQAIVKEAFRLHPAAPLLLPRNAVQDTDYMGYFIPKDTQVFVNVWAIGRDQDSWDDPLSFKPERFLGSNIEYKGQHYELIPFGSGRRICVGYSLAHRVVQLGLATLLHSFDWELVCNVTPENMDMTERMGITVRKLVPLTAIPKRRTV</sequence>